<reference evidence="1 2" key="1">
    <citation type="submission" date="2024-02" db="EMBL/GenBank/DDBJ databases">
        <authorList>
            <person name="Chen Y."/>
            <person name="Shah S."/>
            <person name="Dougan E. K."/>
            <person name="Thang M."/>
            <person name="Chan C."/>
        </authorList>
    </citation>
    <scope>NUCLEOTIDE SEQUENCE [LARGE SCALE GENOMIC DNA]</scope>
</reference>
<dbReference type="SUPFAM" id="SSF52047">
    <property type="entry name" value="RNI-like"/>
    <property type="match status" value="1"/>
</dbReference>
<comment type="caution">
    <text evidence="1">The sequence shown here is derived from an EMBL/GenBank/DDBJ whole genome shotgun (WGS) entry which is preliminary data.</text>
</comment>
<dbReference type="Gene3D" id="3.80.10.10">
    <property type="entry name" value="Ribonuclease Inhibitor"/>
    <property type="match status" value="1"/>
</dbReference>
<sequence length="705" mass="79319">MSEAWALPREPTSPKDLQKAFPFHGYIERAEHRAIKTIQIRRFVDFASTSCSTLAVPELSAAELNFYHLNEFLILPACQEHQCSAVELVECKPQSPLVFISHWWGSKIKHFPDCLEHYSRRKEFKQEVLFWIFAFAERHPRKHLQEGPDAGFIGALALADCFLLMLGKGDQVSTFFSRTWCLFEVERAIREKKVMDFALQDPPDVLVETFFDQVGQMEKKTPRSEARSISMREHPFPIQAIEPGLQLDIRTSQASNKEDYERILQAVAGFEPSHLPEPGEARTSQERFCKFNRRLRGELALAMWYQVIQQGLADPKRLARVILADEERTTLNKNFSHSNFGDYHLAQLAAALPSNLLHLQLSLWSSQIGTPGIRALSKSLSQLKHLETLTLDCQMCSRIGQTGVDALGLCLPTTITVLRLNFHGAFAVRNILGLAKGIANLRNLRVLSIDIGGIENMDHRQVRTIAESFPPRLMNLHLGLRGCPYFTSSGVQSMVLSLPPEMSMLSLNFSVCDRINNDAVRWLAFKMPRMLKVLQIDLSDCVQVDDTSVLLLMQKLPSALKGVTIKLAGTRVSLPIQRAGRKLETIRRLLDSQERKTGSVRQSPLRRTGTTTTIDMAEFKFASPTFSSHSHFAQPLAEYARGTHDKPCAGSSIRFLLSVTQRSQGLSEGTYPFASLKEPSTFSKARCNTAPALMKESGKRCATCF</sequence>
<protein>
    <submittedName>
        <fullName evidence="1">Uncharacterized protein</fullName>
    </submittedName>
</protein>
<keyword evidence="2" id="KW-1185">Reference proteome</keyword>
<evidence type="ECO:0000313" key="2">
    <source>
        <dbReference type="Proteomes" id="UP001642484"/>
    </source>
</evidence>
<organism evidence="1 2">
    <name type="scientific">Durusdinium trenchii</name>
    <dbReference type="NCBI Taxonomy" id="1381693"/>
    <lineage>
        <taxon>Eukaryota</taxon>
        <taxon>Sar</taxon>
        <taxon>Alveolata</taxon>
        <taxon>Dinophyceae</taxon>
        <taxon>Suessiales</taxon>
        <taxon>Symbiodiniaceae</taxon>
        <taxon>Durusdinium</taxon>
    </lineage>
</organism>
<dbReference type="Proteomes" id="UP001642484">
    <property type="component" value="Unassembled WGS sequence"/>
</dbReference>
<name>A0ABP0H855_9DINO</name>
<dbReference type="EMBL" id="CAXAMN010000081">
    <property type="protein sequence ID" value="CAK8986235.1"/>
    <property type="molecule type" value="Genomic_DNA"/>
</dbReference>
<accession>A0ABP0H855</accession>
<proteinExistence type="predicted"/>
<evidence type="ECO:0000313" key="1">
    <source>
        <dbReference type="EMBL" id="CAK8986235.1"/>
    </source>
</evidence>
<dbReference type="InterPro" id="IPR032675">
    <property type="entry name" value="LRR_dom_sf"/>
</dbReference>
<gene>
    <name evidence="1" type="ORF">CCMP2556_LOCUS441</name>
</gene>